<sequence length="67" mass="6978">MDAVDPVLSGALVHPDTPPWVGGLERPADLAALAARLEETLGPRAGRQVAADTVIDTLTRQLAPAPR</sequence>
<keyword evidence="2" id="KW-1185">Reference proteome</keyword>
<dbReference type="EMBL" id="JACCAC010000001">
    <property type="protein sequence ID" value="NYG54221.1"/>
    <property type="molecule type" value="Genomic_DNA"/>
</dbReference>
<evidence type="ECO:0000313" key="2">
    <source>
        <dbReference type="Proteomes" id="UP000544110"/>
    </source>
</evidence>
<dbReference type="Proteomes" id="UP000544110">
    <property type="component" value="Unassembled WGS sequence"/>
</dbReference>
<accession>A0A7Y9ULD0</accession>
<dbReference type="RefSeq" id="WP_179516884.1">
    <property type="nucleotide sequence ID" value="NZ_JACCAC010000001.1"/>
</dbReference>
<protein>
    <submittedName>
        <fullName evidence="1">Uncharacterized protein</fullName>
    </submittedName>
</protein>
<reference evidence="1 2" key="1">
    <citation type="submission" date="2020-07" db="EMBL/GenBank/DDBJ databases">
        <title>Sequencing the genomes of 1000 actinobacteria strains.</title>
        <authorList>
            <person name="Klenk H.-P."/>
        </authorList>
    </citation>
    <scope>NUCLEOTIDE SEQUENCE [LARGE SCALE GENOMIC DNA]</scope>
    <source>
        <strain evidence="1 2">DSM 24552</strain>
    </source>
</reference>
<comment type="caution">
    <text evidence="1">The sequence shown here is derived from an EMBL/GenBank/DDBJ whole genome shotgun (WGS) entry which is preliminary data.</text>
</comment>
<evidence type="ECO:0000313" key="1">
    <source>
        <dbReference type="EMBL" id="NYG54221.1"/>
    </source>
</evidence>
<gene>
    <name evidence="1" type="ORF">BJ989_000525</name>
</gene>
<dbReference type="AlphaFoldDB" id="A0A7Y9ULD0"/>
<organism evidence="1 2">
    <name type="scientific">Nocardioides perillae</name>
    <dbReference type="NCBI Taxonomy" id="1119534"/>
    <lineage>
        <taxon>Bacteria</taxon>
        <taxon>Bacillati</taxon>
        <taxon>Actinomycetota</taxon>
        <taxon>Actinomycetes</taxon>
        <taxon>Propionibacteriales</taxon>
        <taxon>Nocardioidaceae</taxon>
        <taxon>Nocardioides</taxon>
    </lineage>
</organism>
<name>A0A7Y9ULD0_9ACTN</name>
<proteinExistence type="predicted"/>